<evidence type="ECO:0000313" key="12">
    <source>
        <dbReference type="EMBL" id="CAH2714554.1"/>
    </source>
</evidence>
<keyword evidence="10" id="KW-1133">Transmembrane helix</keyword>
<dbReference type="CDD" id="cd00082">
    <property type="entry name" value="HisKA"/>
    <property type="match status" value="1"/>
</dbReference>
<dbReference type="SUPFAM" id="SSF55874">
    <property type="entry name" value="ATPase domain of HSP90 chaperone/DNA topoisomerase II/histidine kinase"/>
    <property type="match status" value="1"/>
</dbReference>
<evidence type="ECO:0000313" key="13">
    <source>
        <dbReference type="Proteomes" id="UP000838308"/>
    </source>
</evidence>
<dbReference type="EC" id="2.7.13.3" evidence="3"/>
<dbReference type="RefSeq" id="WP_248734875.1">
    <property type="nucleotide sequence ID" value="NZ_CALBWS010000008.1"/>
</dbReference>
<evidence type="ECO:0000256" key="8">
    <source>
        <dbReference type="ARBA" id="ARBA00022840"/>
    </source>
</evidence>
<gene>
    <name evidence="12" type="primary">sasA_5</name>
    <name evidence="12" type="ORF">BACCIP111895_01726</name>
</gene>
<keyword evidence="9" id="KW-0902">Two-component regulatory system</keyword>
<organism evidence="12 13">
    <name type="scientific">Neobacillus rhizosphaerae</name>
    <dbReference type="NCBI Taxonomy" id="2880965"/>
    <lineage>
        <taxon>Bacteria</taxon>
        <taxon>Bacillati</taxon>
        <taxon>Bacillota</taxon>
        <taxon>Bacilli</taxon>
        <taxon>Bacillales</taxon>
        <taxon>Bacillaceae</taxon>
        <taxon>Neobacillus</taxon>
    </lineage>
</organism>
<dbReference type="Gene3D" id="1.10.287.130">
    <property type="match status" value="1"/>
</dbReference>
<dbReference type="CDD" id="cd00075">
    <property type="entry name" value="HATPase"/>
    <property type="match status" value="1"/>
</dbReference>
<dbReference type="PANTHER" id="PTHR42878">
    <property type="entry name" value="TWO-COMPONENT HISTIDINE KINASE"/>
    <property type="match status" value="1"/>
</dbReference>
<dbReference type="EMBL" id="CALBWS010000008">
    <property type="protein sequence ID" value="CAH2714554.1"/>
    <property type="molecule type" value="Genomic_DNA"/>
</dbReference>
<dbReference type="PROSITE" id="PS50109">
    <property type="entry name" value="HIS_KIN"/>
    <property type="match status" value="1"/>
</dbReference>
<dbReference type="SMART" id="SM00388">
    <property type="entry name" value="HisKA"/>
    <property type="match status" value="1"/>
</dbReference>
<evidence type="ECO:0000256" key="4">
    <source>
        <dbReference type="ARBA" id="ARBA00022553"/>
    </source>
</evidence>
<protein>
    <recommendedName>
        <fullName evidence="3">histidine kinase</fullName>
        <ecNumber evidence="3">2.7.13.3</ecNumber>
    </recommendedName>
</protein>
<keyword evidence="13" id="KW-1185">Reference proteome</keyword>
<comment type="caution">
    <text evidence="12">The sequence shown here is derived from an EMBL/GenBank/DDBJ whole genome shotgun (WGS) entry which is preliminary data.</text>
</comment>
<dbReference type="PRINTS" id="PR00344">
    <property type="entry name" value="BCTRLSENSOR"/>
</dbReference>
<evidence type="ECO:0000256" key="10">
    <source>
        <dbReference type="SAM" id="Phobius"/>
    </source>
</evidence>
<dbReference type="Pfam" id="PF00512">
    <property type="entry name" value="HisKA"/>
    <property type="match status" value="1"/>
</dbReference>
<feature type="domain" description="Histidine kinase" evidence="11">
    <location>
        <begin position="358"/>
        <end position="577"/>
    </location>
</feature>
<sequence length="591" mass="67847">MNIHKRFIVQFFIQLILVFILFFFLLIFIWGIIGFSIMNNEVTQDLSKADDSFFSHRITIHRNKATFDDELKQLAANQNGWLLVLTQKGKVIGSYHAPEKVPAHFTQSELASLLLQDSSASVEYTHWLLKETYPKPYLILFGRQNAETRLLNEMESDIDWKNHQLHLSAVTVQQLNKENGWAQLINSTGKVVDQYGTHKEPITYSIQELHSLSKKNQDSIAVYYDAKSEQTIIVGLHDLSSTPNLEVSLFKTMSKGFVVIPVALFLLLLIGTFWYARKFGVPLITMMKWIQNLGSGLFEQPHDLHQRPMMLNKKGKLKRKYRLYKDLIATLSQLTEILKQNEVQRRKMKQTREEWISGLSHDLKTPLSSISGYAQMLESENYSWTEAETREFAGIITEKSTYMMDLLEDLTLTYRLKNQALPMAKEQVDMNEFIRRTIIHFINNPTNTEKKFIFHPHNGTIFAPIDPKWFQRIIDNLLTNAIKYNPSGTVITVSISSIEQHLMMITIEDDGIGMDNETLNKLFHRYYRGTNTSDSGSGTGLGMAITKQLVHLHGGSINVKSALQKGTTVRIILPLLIEENNRGFVSKSDIQ</sequence>
<feature type="transmembrane region" description="Helical" evidence="10">
    <location>
        <begin position="12"/>
        <end position="38"/>
    </location>
</feature>
<dbReference type="Pfam" id="PF02518">
    <property type="entry name" value="HATPase_c"/>
    <property type="match status" value="1"/>
</dbReference>
<keyword evidence="10" id="KW-0812">Transmembrane</keyword>
<keyword evidence="6" id="KW-0547">Nucleotide-binding</keyword>
<dbReference type="SMART" id="SM00387">
    <property type="entry name" value="HATPase_c"/>
    <property type="match status" value="1"/>
</dbReference>
<proteinExistence type="predicted"/>
<name>A0ABM9EPL6_9BACI</name>
<evidence type="ECO:0000256" key="2">
    <source>
        <dbReference type="ARBA" id="ARBA00004370"/>
    </source>
</evidence>
<dbReference type="Proteomes" id="UP000838308">
    <property type="component" value="Unassembled WGS sequence"/>
</dbReference>
<evidence type="ECO:0000256" key="1">
    <source>
        <dbReference type="ARBA" id="ARBA00000085"/>
    </source>
</evidence>
<feature type="transmembrane region" description="Helical" evidence="10">
    <location>
        <begin position="256"/>
        <end position="276"/>
    </location>
</feature>
<evidence type="ECO:0000259" key="11">
    <source>
        <dbReference type="PROSITE" id="PS50109"/>
    </source>
</evidence>
<evidence type="ECO:0000256" key="3">
    <source>
        <dbReference type="ARBA" id="ARBA00012438"/>
    </source>
</evidence>
<comment type="subcellular location">
    <subcellularLocation>
        <location evidence="2">Membrane</location>
    </subcellularLocation>
</comment>
<dbReference type="GO" id="GO:0016740">
    <property type="term" value="F:transferase activity"/>
    <property type="evidence" value="ECO:0007669"/>
    <property type="project" value="UniProtKB-KW"/>
</dbReference>
<keyword evidence="7" id="KW-0418">Kinase</keyword>
<evidence type="ECO:0000256" key="6">
    <source>
        <dbReference type="ARBA" id="ARBA00022741"/>
    </source>
</evidence>
<dbReference type="Gene3D" id="3.30.565.10">
    <property type="entry name" value="Histidine kinase-like ATPase, C-terminal domain"/>
    <property type="match status" value="1"/>
</dbReference>
<dbReference type="InterPro" id="IPR005467">
    <property type="entry name" value="His_kinase_dom"/>
</dbReference>
<dbReference type="SUPFAM" id="SSF47384">
    <property type="entry name" value="Homodimeric domain of signal transducing histidine kinase"/>
    <property type="match status" value="1"/>
</dbReference>
<dbReference type="InterPro" id="IPR036890">
    <property type="entry name" value="HATPase_C_sf"/>
</dbReference>
<keyword evidence="5 12" id="KW-0808">Transferase</keyword>
<dbReference type="InterPro" id="IPR004358">
    <property type="entry name" value="Sig_transdc_His_kin-like_C"/>
</dbReference>
<dbReference type="PANTHER" id="PTHR42878:SF12">
    <property type="entry name" value="SENSOR HISTIDINE KINASE YCBM"/>
    <property type="match status" value="1"/>
</dbReference>
<dbReference type="InterPro" id="IPR050351">
    <property type="entry name" value="BphY/WalK/GraS-like"/>
</dbReference>
<dbReference type="InterPro" id="IPR003594">
    <property type="entry name" value="HATPase_dom"/>
</dbReference>
<evidence type="ECO:0000256" key="5">
    <source>
        <dbReference type="ARBA" id="ARBA00022679"/>
    </source>
</evidence>
<comment type="catalytic activity">
    <reaction evidence="1">
        <text>ATP + protein L-histidine = ADP + protein N-phospho-L-histidine.</text>
        <dbReference type="EC" id="2.7.13.3"/>
    </reaction>
</comment>
<accession>A0ABM9EPL6</accession>
<evidence type="ECO:0000256" key="7">
    <source>
        <dbReference type="ARBA" id="ARBA00022777"/>
    </source>
</evidence>
<evidence type="ECO:0000256" key="9">
    <source>
        <dbReference type="ARBA" id="ARBA00023012"/>
    </source>
</evidence>
<keyword evidence="8" id="KW-0067">ATP-binding</keyword>
<keyword evidence="4" id="KW-0597">Phosphoprotein</keyword>
<reference evidence="12" key="1">
    <citation type="submission" date="2022-04" db="EMBL/GenBank/DDBJ databases">
        <authorList>
            <person name="Criscuolo A."/>
        </authorList>
    </citation>
    <scope>NUCLEOTIDE SEQUENCE</scope>
    <source>
        <strain evidence="12">CIP111895</strain>
    </source>
</reference>
<dbReference type="InterPro" id="IPR003661">
    <property type="entry name" value="HisK_dim/P_dom"/>
</dbReference>
<keyword evidence="10" id="KW-0472">Membrane</keyword>
<dbReference type="InterPro" id="IPR036097">
    <property type="entry name" value="HisK_dim/P_sf"/>
</dbReference>